<feature type="transmembrane region" description="Helical" evidence="2">
    <location>
        <begin position="205"/>
        <end position="225"/>
    </location>
</feature>
<organism evidence="3">
    <name type="scientific">Anopheles coluzzii</name>
    <name type="common">African malaria mosquito</name>
    <dbReference type="NCBI Taxonomy" id="1518534"/>
    <lineage>
        <taxon>Eukaryota</taxon>
        <taxon>Metazoa</taxon>
        <taxon>Ecdysozoa</taxon>
        <taxon>Arthropoda</taxon>
        <taxon>Hexapoda</taxon>
        <taxon>Insecta</taxon>
        <taxon>Pterygota</taxon>
        <taxon>Neoptera</taxon>
        <taxon>Endopterygota</taxon>
        <taxon>Diptera</taxon>
        <taxon>Nematocera</taxon>
        <taxon>Culicoidea</taxon>
        <taxon>Culicidae</taxon>
        <taxon>Anophelinae</taxon>
        <taxon>Anopheles</taxon>
    </lineage>
</organism>
<accession>A0A8W7P1J7</accession>
<name>A0A8W7P1J7_ANOCL</name>
<protein>
    <submittedName>
        <fullName evidence="3">Uncharacterized protein</fullName>
    </submittedName>
</protein>
<feature type="region of interest" description="Disordered" evidence="1">
    <location>
        <begin position="1"/>
        <end position="23"/>
    </location>
</feature>
<feature type="transmembrane region" description="Helical" evidence="2">
    <location>
        <begin position="154"/>
        <end position="185"/>
    </location>
</feature>
<evidence type="ECO:0000256" key="2">
    <source>
        <dbReference type="SAM" id="Phobius"/>
    </source>
</evidence>
<keyword evidence="2" id="KW-1133">Transmembrane helix</keyword>
<keyword evidence="2" id="KW-0472">Membrane</keyword>
<dbReference type="Proteomes" id="UP000075882">
    <property type="component" value="Unassembled WGS sequence"/>
</dbReference>
<reference evidence="3" key="1">
    <citation type="submission" date="2022-08" db="UniProtKB">
        <authorList>
            <consortium name="EnsemblMetazoa"/>
        </authorList>
    </citation>
    <scope>IDENTIFICATION</scope>
</reference>
<evidence type="ECO:0000313" key="3">
    <source>
        <dbReference type="EnsemblMetazoa" id="ACOM023726-PA.1"/>
    </source>
</evidence>
<dbReference type="AlphaFoldDB" id="A0A8W7P1J7"/>
<proteinExistence type="predicted"/>
<keyword evidence="2" id="KW-0812">Transmembrane</keyword>
<evidence type="ECO:0000256" key="1">
    <source>
        <dbReference type="SAM" id="MobiDB-lite"/>
    </source>
</evidence>
<dbReference type="EnsemblMetazoa" id="ACOM023726-RA">
    <property type="protein sequence ID" value="ACOM023726-PA.1"/>
    <property type="gene ID" value="ACOM023726"/>
</dbReference>
<sequence length="231" mass="25062">MHEKGSSAKANHNGLPTGNPPVGVRGWVSTGDEAEAEMAAATVDAESCTCVATAPIVLARFLRRWISSFFHWGMTFGSRAPPLPPPTTEGDPAATPPLLVDVSAIMLLVLPVQQRRHRKPLPNARPYARAERQIAVRWWLLQKPFRPELVRVRVVLWIVLHHILSITSVPVGIVTPSISISPAAILPIIGTDGFNRSVSLMTSSVYFSSISAPYVNSGALAIVSISSYRRC</sequence>